<sequence>MSALLTTWRAWFGVFVEWERAGGGGVTARYRHVRRVIQGAGVAPAAELTPLSWRRLLGGGCPLFLLSQSDLARLKLPSALGATSRTSMLWKQPPNFPTHTCVSNSVMNALLGMDGMRAASGYKNLYDTPVYEWPAAAVTFFDHAVDFFLLEADAEGDNVQVGSSTVPGAGRGVFARRLFEAGEKILPFWGTLVYEDLSVAALSKDAAEKHRVYGSGVSSTSATRWLQTSAEVITSQRFWSKRHWHPGHTSVASIDVATKHCQYHCSCVKDEEYIVWLVPSTRCAAGMVNDGRLNKTPGCGDTEAEAAKRMPNVKLGPRKFPVDSTFDITRADVVHLVVTITITVGEELYLHYGVGHTALRVSAV</sequence>
<gene>
    <name evidence="1" type="ORF">I4F81_008760</name>
</gene>
<evidence type="ECO:0000313" key="2">
    <source>
        <dbReference type="Proteomes" id="UP000798662"/>
    </source>
</evidence>
<dbReference type="EMBL" id="CM020619">
    <property type="protein sequence ID" value="KAK1866240.1"/>
    <property type="molecule type" value="Genomic_DNA"/>
</dbReference>
<comment type="caution">
    <text evidence="1">The sequence shown here is derived from an EMBL/GenBank/DDBJ whole genome shotgun (WGS) entry which is preliminary data.</text>
</comment>
<evidence type="ECO:0000313" key="1">
    <source>
        <dbReference type="EMBL" id="KAK1866240.1"/>
    </source>
</evidence>
<keyword evidence="2" id="KW-1185">Reference proteome</keyword>
<name>A0ACC3C8D0_PYRYE</name>
<accession>A0ACC3C8D0</accession>
<reference evidence="1" key="1">
    <citation type="submission" date="2019-11" db="EMBL/GenBank/DDBJ databases">
        <title>Nori genome reveals adaptations in red seaweeds to the harsh intertidal environment.</title>
        <authorList>
            <person name="Wang D."/>
            <person name="Mao Y."/>
        </authorList>
    </citation>
    <scope>NUCLEOTIDE SEQUENCE</scope>
    <source>
        <tissue evidence="1">Gametophyte</tissue>
    </source>
</reference>
<organism evidence="1 2">
    <name type="scientific">Pyropia yezoensis</name>
    <name type="common">Susabi-nori</name>
    <name type="synonym">Porphyra yezoensis</name>
    <dbReference type="NCBI Taxonomy" id="2788"/>
    <lineage>
        <taxon>Eukaryota</taxon>
        <taxon>Rhodophyta</taxon>
        <taxon>Bangiophyceae</taxon>
        <taxon>Bangiales</taxon>
        <taxon>Bangiaceae</taxon>
        <taxon>Pyropia</taxon>
    </lineage>
</organism>
<dbReference type="Proteomes" id="UP000798662">
    <property type="component" value="Chromosome 2"/>
</dbReference>
<protein>
    <submittedName>
        <fullName evidence="1">Uncharacterized protein</fullName>
    </submittedName>
</protein>
<proteinExistence type="predicted"/>